<organism evidence="1 2">
    <name type="scientific">Smallanthus sonchifolius</name>
    <dbReference type="NCBI Taxonomy" id="185202"/>
    <lineage>
        <taxon>Eukaryota</taxon>
        <taxon>Viridiplantae</taxon>
        <taxon>Streptophyta</taxon>
        <taxon>Embryophyta</taxon>
        <taxon>Tracheophyta</taxon>
        <taxon>Spermatophyta</taxon>
        <taxon>Magnoliopsida</taxon>
        <taxon>eudicotyledons</taxon>
        <taxon>Gunneridae</taxon>
        <taxon>Pentapetalae</taxon>
        <taxon>asterids</taxon>
        <taxon>campanulids</taxon>
        <taxon>Asterales</taxon>
        <taxon>Asteraceae</taxon>
        <taxon>Asteroideae</taxon>
        <taxon>Heliantheae alliance</taxon>
        <taxon>Millerieae</taxon>
        <taxon>Smallanthus</taxon>
    </lineage>
</organism>
<comment type="caution">
    <text evidence="1">The sequence shown here is derived from an EMBL/GenBank/DDBJ whole genome shotgun (WGS) entry which is preliminary data.</text>
</comment>
<reference evidence="2" key="1">
    <citation type="journal article" date="2022" name="Mol. Ecol. Resour.">
        <title>The genomes of chicory, endive, great burdock and yacon provide insights into Asteraceae palaeo-polyploidization history and plant inulin production.</title>
        <authorList>
            <person name="Fan W."/>
            <person name="Wang S."/>
            <person name="Wang H."/>
            <person name="Wang A."/>
            <person name="Jiang F."/>
            <person name="Liu H."/>
            <person name="Zhao H."/>
            <person name="Xu D."/>
            <person name="Zhang Y."/>
        </authorList>
    </citation>
    <scope>NUCLEOTIDE SEQUENCE [LARGE SCALE GENOMIC DNA]</scope>
    <source>
        <strain evidence="2">cv. Yunnan</strain>
    </source>
</reference>
<sequence>MSTVIYLFAPHIPLHKSQNSSKGTSTTPCPELTLDTKFNKRNLLKTVGLSLIGSGAMVHPAARAEPESPVEAASSRMSYSRFLEYLNQGVVRKVDLFENGSVAIAEIMNPAFDNKIQRVKVQLPGLQQELVRKLRGKEVDFAAHPLEMNIAAAVFDLLANFAFPLMLLGALLFRSSSPNTPGGPNLH</sequence>
<keyword evidence="2" id="KW-1185">Reference proteome</keyword>
<gene>
    <name evidence="1" type="ORF">L1987_74676</name>
</gene>
<dbReference type="Proteomes" id="UP001056120">
    <property type="component" value="Linkage Group LG25"/>
</dbReference>
<protein>
    <submittedName>
        <fullName evidence="1">Uncharacterized protein</fullName>
    </submittedName>
</protein>
<reference evidence="1 2" key="2">
    <citation type="journal article" date="2022" name="Mol. Ecol. Resour.">
        <title>The genomes of chicory, endive, great burdock and yacon provide insights into Asteraceae paleo-polyploidization history and plant inulin production.</title>
        <authorList>
            <person name="Fan W."/>
            <person name="Wang S."/>
            <person name="Wang H."/>
            <person name="Wang A."/>
            <person name="Jiang F."/>
            <person name="Liu H."/>
            <person name="Zhao H."/>
            <person name="Xu D."/>
            <person name="Zhang Y."/>
        </authorList>
    </citation>
    <scope>NUCLEOTIDE SEQUENCE [LARGE SCALE GENOMIC DNA]</scope>
    <source>
        <strain evidence="2">cv. Yunnan</strain>
        <tissue evidence="1">Leaves</tissue>
    </source>
</reference>
<name>A0ACB9A4K3_9ASTR</name>
<proteinExistence type="predicted"/>
<accession>A0ACB9A4K3</accession>
<dbReference type="EMBL" id="CM042042">
    <property type="protein sequence ID" value="KAI3704456.1"/>
    <property type="molecule type" value="Genomic_DNA"/>
</dbReference>
<evidence type="ECO:0000313" key="2">
    <source>
        <dbReference type="Proteomes" id="UP001056120"/>
    </source>
</evidence>
<evidence type="ECO:0000313" key="1">
    <source>
        <dbReference type="EMBL" id="KAI3704456.1"/>
    </source>
</evidence>